<evidence type="ECO:0000313" key="3">
    <source>
        <dbReference type="Proteomes" id="UP000830671"/>
    </source>
</evidence>
<sequence length="70" mass="7902">MRGRPQKKRESTDMAVDERRHPRALTMMDKGPGRLGVDRRILNDQNDWSCGGNGGNGGTHRRMREPPKCG</sequence>
<organism evidence="2 3">
    <name type="scientific">Colletotrichum lupini</name>
    <dbReference type="NCBI Taxonomy" id="145971"/>
    <lineage>
        <taxon>Eukaryota</taxon>
        <taxon>Fungi</taxon>
        <taxon>Dikarya</taxon>
        <taxon>Ascomycota</taxon>
        <taxon>Pezizomycotina</taxon>
        <taxon>Sordariomycetes</taxon>
        <taxon>Hypocreomycetidae</taxon>
        <taxon>Glomerellales</taxon>
        <taxon>Glomerellaceae</taxon>
        <taxon>Colletotrichum</taxon>
        <taxon>Colletotrichum acutatum species complex</taxon>
    </lineage>
</organism>
<accession>A0A9Q8SMB1</accession>
<dbReference type="KEGG" id="clup:CLUP02_05338"/>
<keyword evidence="3" id="KW-1185">Reference proteome</keyword>
<gene>
    <name evidence="2" type="ORF">CLUP02_05338</name>
</gene>
<feature type="region of interest" description="Disordered" evidence="1">
    <location>
        <begin position="1"/>
        <end position="70"/>
    </location>
</feature>
<name>A0A9Q8SMB1_9PEZI</name>
<evidence type="ECO:0000256" key="1">
    <source>
        <dbReference type="SAM" id="MobiDB-lite"/>
    </source>
</evidence>
<dbReference type="AlphaFoldDB" id="A0A9Q8SMB1"/>
<dbReference type="Proteomes" id="UP000830671">
    <property type="component" value="Chromosome 3"/>
</dbReference>
<dbReference type="GeneID" id="73339356"/>
<evidence type="ECO:0000313" key="2">
    <source>
        <dbReference type="EMBL" id="UQC79858.1"/>
    </source>
</evidence>
<proteinExistence type="predicted"/>
<protein>
    <submittedName>
        <fullName evidence="2">Uncharacterized protein</fullName>
    </submittedName>
</protein>
<dbReference type="RefSeq" id="XP_049141489.1">
    <property type="nucleotide sequence ID" value="XM_049284346.1"/>
</dbReference>
<dbReference type="EMBL" id="CP019475">
    <property type="protein sequence ID" value="UQC79858.1"/>
    <property type="molecule type" value="Genomic_DNA"/>
</dbReference>
<feature type="compositionally biased region" description="Basic and acidic residues" evidence="1">
    <location>
        <begin position="8"/>
        <end position="20"/>
    </location>
</feature>
<reference evidence="2" key="1">
    <citation type="journal article" date="2021" name="Mol. Plant Microbe Interact.">
        <title>Complete Genome Sequence of the Plant-Pathogenic Fungus Colletotrichum lupini.</title>
        <authorList>
            <person name="Baroncelli R."/>
            <person name="Pensec F."/>
            <person name="Da Lio D."/>
            <person name="Boufleur T."/>
            <person name="Vicente I."/>
            <person name="Sarrocco S."/>
            <person name="Picot A."/>
            <person name="Baraldi E."/>
            <person name="Sukno S."/>
            <person name="Thon M."/>
            <person name="Le Floch G."/>
        </authorList>
    </citation>
    <scope>NUCLEOTIDE SEQUENCE</scope>
    <source>
        <strain evidence="2">IMI 504893</strain>
    </source>
</reference>